<name>A0A067P8C5_9AGAM</name>
<dbReference type="AlphaFoldDB" id="A0A067P8C5"/>
<feature type="compositionally biased region" description="Polar residues" evidence="1">
    <location>
        <begin position="318"/>
        <end position="341"/>
    </location>
</feature>
<dbReference type="Proteomes" id="UP000027265">
    <property type="component" value="Unassembled WGS sequence"/>
</dbReference>
<feature type="compositionally biased region" description="Basic and acidic residues" evidence="1">
    <location>
        <begin position="271"/>
        <end position="282"/>
    </location>
</feature>
<dbReference type="OrthoDB" id="3269701at2759"/>
<evidence type="ECO:0000313" key="3">
    <source>
        <dbReference type="Proteomes" id="UP000027265"/>
    </source>
</evidence>
<gene>
    <name evidence="2" type="ORF">JAAARDRAFT_51024</name>
</gene>
<dbReference type="EMBL" id="KL197753">
    <property type="protein sequence ID" value="KDQ50999.1"/>
    <property type="molecule type" value="Genomic_DNA"/>
</dbReference>
<feature type="region of interest" description="Disordered" evidence="1">
    <location>
        <begin position="1"/>
        <end position="61"/>
    </location>
</feature>
<keyword evidence="3" id="KW-1185">Reference proteome</keyword>
<dbReference type="InParanoid" id="A0A067P8C5"/>
<evidence type="ECO:0000256" key="1">
    <source>
        <dbReference type="SAM" id="MobiDB-lite"/>
    </source>
</evidence>
<sequence length="546" mass="59249">MAPTPRQPATTQAPAQATRFSVPKNTKGEMKKLPKASSKSVRGKDTTNTEDEVSKDGVKGKAGGTTVKIRWEFDDHKLSWKLVNTILDDPKIKQGLFPSPGTNTSTSKGGGKQKADFHWAICLALFGGDLEYGVAFDPVAESRTAKEKRKWTNKIKNHLRTMATMTWELNVKLGTTGEGVKQKEDIWQDTKIANIWDANKALIPWYWHMKGLILEHPNLVPVGLGNSTSKVNRSVLLAVKEEESGSDGDDDGKGKGKGGGRGSSNVVDEAGDIKAESGERAVIEINLESSSETDSGGGTNDGVDIRMKRKKGVKKAKPSTTPKAESFTTPKATFSQTNSSKWTPACPGISIPTSMTKPQLKKAKFMQDFEEIAKDKEVTKQKALGVAKEKAKVEKSRYEIKMIRLQAKVEMRKEKLTLLKLKMEQDHAFCMASLQMGGPTQLAGANWAPAVAHAGPSHSLVYTASPATTNNYTANNYNFSPAANNFAPIPKLASMLTSYRHSESSTPFSTEETSDSDNLSQADIDTFGAYLQTQTVKGGVGEADGM</sequence>
<accession>A0A067P8C5</accession>
<dbReference type="HOGENOM" id="CLU_498796_0_0_1"/>
<protein>
    <recommendedName>
        <fullName evidence="4">No apical meristem-associated C-terminal domain-containing protein</fullName>
    </recommendedName>
</protein>
<reference evidence="3" key="1">
    <citation type="journal article" date="2014" name="Proc. Natl. Acad. Sci. U.S.A.">
        <title>Extensive sampling of basidiomycete genomes demonstrates inadequacy of the white-rot/brown-rot paradigm for wood decay fungi.</title>
        <authorList>
            <person name="Riley R."/>
            <person name="Salamov A.A."/>
            <person name="Brown D.W."/>
            <person name="Nagy L.G."/>
            <person name="Floudas D."/>
            <person name="Held B.W."/>
            <person name="Levasseur A."/>
            <person name="Lombard V."/>
            <person name="Morin E."/>
            <person name="Otillar R."/>
            <person name="Lindquist E.A."/>
            <person name="Sun H."/>
            <person name="LaButti K.M."/>
            <person name="Schmutz J."/>
            <person name="Jabbour D."/>
            <person name="Luo H."/>
            <person name="Baker S.E."/>
            <person name="Pisabarro A.G."/>
            <person name="Walton J.D."/>
            <person name="Blanchette R.A."/>
            <person name="Henrissat B."/>
            <person name="Martin F."/>
            <person name="Cullen D."/>
            <person name="Hibbett D.S."/>
            <person name="Grigoriev I.V."/>
        </authorList>
    </citation>
    <scope>NUCLEOTIDE SEQUENCE [LARGE SCALE GENOMIC DNA]</scope>
    <source>
        <strain evidence="3">MUCL 33604</strain>
    </source>
</reference>
<feature type="compositionally biased region" description="Low complexity" evidence="1">
    <location>
        <begin position="1"/>
        <end position="19"/>
    </location>
</feature>
<evidence type="ECO:0008006" key="4">
    <source>
        <dbReference type="Google" id="ProtNLM"/>
    </source>
</evidence>
<feature type="compositionally biased region" description="Basic and acidic residues" evidence="1">
    <location>
        <begin position="42"/>
        <end position="59"/>
    </location>
</feature>
<feature type="region of interest" description="Disordered" evidence="1">
    <location>
        <begin position="239"/>
        <end position="341"/>
    </location>
</feature>
<feature type="compositionally biased region" description="Basic residues" evidence="1">
    <location>
        <begin position="307"/>
        <end position="317"/>
    </location>
</feature>
<organism evidence="2 3">
    <name type="scientific">Jaapia argillacea MUCL 33604</name>
    <dbReference type="NCBI Taxonomy" id="933084"/>
    <lineage>
        <taxon>Eukaryota</taxon>
        <taxon>Fungi</taxon>
        <taxon>Dikarya</taxon>
        <taxon>Basidiomycota</taxon>
        <taxon>Agaricomycotina</taxon>
        <taxon>Agaricomycetes</taxon>
        <taxon>Agaricomycetidae</taxon>
        <taxon>Jaapiales</taxon>
        <taxon>Jaapiaceae</taxon>
        <taxon>Jaapia</taxon>
    </lineage>
</organism>
<proteinExistence type="predicted"/>
<evidence type="ECO:0000313" key="2">
    <source>
        <dbReference type="EMBL" id="KDQ50999.1"/>
    </source>
</evidence>